<reference evidence="5 6" key="1">
    <citation type="journal article" date="2012" name="Genome Biol.">
        <title>Genome and low-iron response of an oceanic diatom adapted to chronic iron limitation.</title>
        <authorList>
            <person name="Lommer M."/>
            <person name="Specht M."/>
            <person name="Roy A.S."/>
            <person name="Kraemer L."/>
            <person name="Andreson R."/>
            <person name="Gutowska M.A."/>
            <person name="Wolf J."/>
            <person name="Bergner S.V."/>
            <person name="Schilhabel M.B."/>
            <person name="Klostermeier U.C."/>
            <person name="Beiko R.G."/>
            <person name="Rosenstiel P."/>
            <person name="Hippler M."/>
            <person name="Laroche J."/>
        </authorList>
    </citation>
    <scope>NUCLEOTIDE SEQUENCE [LARGE SCALE GENOMIC DNA]</scope>
    <source>
        <strain evidence="5 6">CCMP1005</strain>
    </source>
</reference>
<gene>
    <name evidence="5" type="ORF">THAOC_15966</name>
</gene>
<comment type="cofactor">
    <cofactor evidence="1">
        <name>a divalent metal cation</name>
        <dbReference type="ChEBI" id="CHEBI:60240"/>
    </cofactor>
</comment>
<organism evidence="5 6">
    <name type="scientific">Thalassiosira oceanica</name>
    <name type="common">Marine diatom</name>
    <dbReference type="NCBI Taxonomy" id="159749"/>
    <lineage>
        <taxon>Eukaryota</taxon>
        <taxon>Sar</taxon>
        <taxon>Stramenopiles</taxon>
        <taxon>Ochrophyta</taxon>
        <taxon>Bacillariophyta</taxon>
        <taxon>Coscinodiscophyceae</taxon>
        <taxon>Thalassiosirophycidae</taxon>
        <taxon>Thalassiosirales</taxon>
        <taxon>Thalassiosiraceae</taxon>
        <taxon>Thalassiosira</taxon>
    </lineage>
</organism>
<dbReference type="Proteomes" id="UP000266841">
    <property type="component" value="Unassembled WGS sequence"/>
</dbReference>
<evidence type="ECO:0000313" key="6">
    <source>
        <dbReference type="Proteomes" id="UP000266841"/>
    </source>
</evidence>
<dbReference type="GO" id="GO:0046872">
    <property type="term" value="F:metal ion binding"/>
    <property type="evidence" value="ECO:0007669"/>
    <property type="project" value="UniProtKB-KW"/>
</dbReference>
<dbReference type="AlphaFoldDB" id="K0SEF5"/>
<proteinExistence type="predicted"/>
<evidence type="ECO:0000256" key="3">
    <source>
        <dbReference type="SAM" id="MobiDB-lite"/>
    </source>
</evidence>
<dbReference type="EMBL" id="AGNL01018284">
    <property type="protein sequence ID" value="EJK63374.1"/>
    <property type="molecule type" value="Genomic_DNA"/>
</dbReference>
<dbReference type="eggNOG" id="KOG4585">
    <property type="taxonomic scope" value="Eukaryota"/>
</dbReference>
<evidence type="ECO:0000256" key="2">
    <source>
        <dbReference type="ARBA" id="ARBA00022723"/>
    </source>
</evidence>
<sequence length="405" mass="46203">LGWANVLSAPECTQLTDIMVKLKSGVGEKNAAPASASATGHSKYRVAEAGAAVMGGGGRGSSRRRRRVDIDDTPDPQWSPLALAKLLSARDRARAWFVIDELFGGDDSDEDRSIDFTSPSFLAYLQSSKALSDLANTRYLRDRIIRKPSTNVFEEDLRVEEDGTHWMNDNEFLNKYRMDRETLDAVTEMIEDHPVFKRGRRGRRQRPVKHQLMTLLHFLGKEGETNLSQRNTLKIGAGSAEKYRERVPGNHAIPAFKAVRGQVLDPKENKFNFAMAKPRVISEHTNGIWKGRFPWLRHIRMQITNERKSLKRILRYIEATVVLHNVLIDLGADARGDDWDCEDDLTDIDEPDRAPDDLELYGLDHVVPRCLNKGTRREQLKEFIWDKWHPTYNYRSQSDDSSDSS</sequence>
<dbReference type="Pfam" id="PF13359">
    <property type="entry name" value="DDE_Tnp_4"/>
    <property type="match status" value="1"/>
</dbReference>
<protein>
    <recommendedName>
        <fullName evidence="4">DDE Tnp4 domain-containing protein</fullName>
    </recommendedName>
</protein>
<feature type="domain" description="DDE Tnp4" evidence="4">
    <location>
        <begin position="254"/>
        <end position="325"/>
    </location>
</feature>
<evidence type="ECO:0000259" key="4">
    <source>
        <dbReference type="Pfam" id="PF13359"/>
    </source>
</evidence>
<name>K0SEF5_THAOC</name>
<dbReference type="InterPro" id="IPR027806">
    <property type="entry name" value="HARBI1_dom"/>
</dbReference>
<accession>K0SEF5</accession>
<comment type="caution">
    <text evidence="5">The sequence shown here is derived from an EMBL/GenBank/DDBJ whole genome shotgun (WGS) entry which is preliminary data.</text>
</comment>
<feature type="non-terminal residue" evidence="5">
    <location>
        <position position="1"/>
    </location>
</feature>
<evidence type="ECO:0000256" key="1">
    <source>
        <dbReference type="ARBA" id="ARBA00001968"/>
    </source>
</evidence>
<feature type="region of interest" description="Disordered" evidence="3">
    <location>
        <begin position="53"/>
        <end position="74"/>
    </location>
</feature>
<evidence type="ECO:0000313" key="5">
    <source>
        <dbReference type="EMBL" id="EJK63374.1"/>
    </source>
</evidence>
<keyword evidence="6" id="KW-1185">Reference proteome</keyword>
<keyword evidence="2" id="KW-0479">Metal-binding</keyword>